<evidence type="ECO:0000256" key="1">
    <source>
        <dbReference type="SAM" id="Phobius"/>
    </source>
</evidence>
<evidence type="ECO:0000313" key="2">
    <source>
        <dbReference type="EMBL" id="PUU78520.1"/>
    </source>
</evidence>
<keyword evidence="1" id="KW-0472">Membrane</keyword>
<organism evidence="2 3">
    <name type="scientific">Tuber borchii</name>
    <name type="common">White truffle</name>
    <dbReference type="NCBI Taxonomy" id="42251"/>
    <lineage>
        <taxon>Eukaryota</taxon>
        <taxon>Fungi</taxon>
        <taxon>Dikarya</taxon>
        <taxon>Ascomycota</taxon>
        <taxon>Pezizomycotina</taxon>
        <taxon>Pezizomycetes</taxon>
        <taxon>Pezizales</taxon>
        <taxon>Tuberaceae</taxon>
        <taxon>Tuber</taxon>
    </lineage>
</organism>
<keyword evidence="1" id="KW-1133">Transmembrane helix</keyword>
<keyword evidence="1" id="KW-0812">Transmembrane</keyword>
<comment type="caution">
    <text evidence="2">The sequence shown here is derived from an EMBL/GenBank/DDBJ whole genome shotgun (WGS) entry which is preliminary data.</text>
</comment>
<reference evidence="2 3" key="1">
    <citation type="submission" date="2017-04" db="EMBL/GenBank/DDBJ databases">
        <title>Draft genome sequence of Tuber borchii Vittad., a whitish edible truffle.</title>
        <authorList>
            <consortium name="DOE Joint Genome Institute"/>
            <person name="Murat C."/>
            <person name="Kuo A."/>
            <person name="Barry K.W."/>
            <person name="Clum A."/>
            <person name="Dockter R.B."/>
            <person name="Fauchery L."/>
            <person name="Iotti M."/>
            <person name="Kohler A."/>
            <person name="Labutti K."/>
            <person name="Lindquist E.A."/>
            <person name="Lipzen A."/>
            <person name="Ohm R.A."/>
            <person name="Wang M."/>
            <person name="Grigoriev I.V."/>
            <person name="Zambonelli A."/>
            <person name="Martin F.M."/>
        </authorList>
    </citation>
    <scope>NUCLEOTIDE SEQUENCE [LARGE SCALE GENOMIC DNA]</scope>
    <source>
        <strain evidence="2 3">Tbo3840</strain>
    </source>
</reference>
<protein>
    <submittedName>
        <fullName evidence="2">Uncharacterized protein</fullName>
    </submittedName>
</protein>
<evidence type="ECO:0000313" key="3">
    <source>
        <dbReference type="Proteomes" id="UP000244722"/>
    </source>
</evidence>
<feature type="transmembrane region" description="Helical" evidence="1">
    <location>
        <begin position="12"/>
        <end position="29"/>
    </location>
</feature>
<dbReference type="Proteomes" id="UP000244722">
    <property type="component" value="Unassembled WGS sequence"/>
</dbReference>
<dbReference type="AlphaFoldDB" id="A0A2T6ZSP5"/>
<accession>A0A2T6ZSP5</accession>
<name>A0A2T6ZSP5_TUBBO</name>
<keyword evidence="3" id="KW-1185">Reference proteome</keyword>
<proteinExistence type="predicted"/>
<sequence>MLYQTTHSLNCFLFFFFFFFFSIMIMIILRKIHLSTRIYLSIYHIYDNLLPSFLLQISMYISMYSGMDVGDRTTYPSIYVSMYECMNKNPPLISHKNKKRETRGDFFFWNFRSSAIKFIL</sequence>
<dbReference type="EMBL" id="NESQ01000117">
    <property type="protein sequence ID" value="PUU78520.1"/>
    <property type="molecule type" value="Genomic_DNA"/>
</dbReference>
<gene>
    <name evidence="2" type="ORF">B9Z19DRAFT_65899</name>
</gene>